<feature type="domain" description="DUF2382" evidence="3">
    <location>
        <begin position="160"/>
        <end position="272"/>
    </location>
</feature>
<feature type="compositionally biased region" description="Low complexity" evidence="1">
    <location>
        <begin position="127"/>
        <end position="141"/>
    </location>
</feature>
<feature type="region of interest" description="Disordered" evidence="1">
    <location>
        <begin position="249"/>
        <end position="292"/>
    </location>
</feature>
<dbReference type="RefSeq" id="WP_271315827.1">
    <property type="nucleotide sequence ID" value="NZ_JAAGKO020000071.1"/>
</dbReference>
<evidence type="ECO:0000313" key="4">
    <source>
        <dbReference type="EMBL" id="MDI5967085.1"/>
    </source>
</evidence>
<feature type="compositionally biased region" description="Basic and acidic residues" evidence="1">
    <location>
        <begin position="281"/>
        <end position="292"/>
    </location>
</feature>
<dbReference type="EMBL" id="JABXJJ020000051">
    <property type="protein sequence ID" value="MDI5973734.1"/>
    <property type="molecule type" value="Genomic_DNA"/>
</dbReference>
<dbReference type="InterPro" id="IPR011033">
    <property type="entry name" value="PRC_barrel-like_sf"/>
</dbReference>
<dbReference type="Pfam" id="PF09557">
    <property type="entry name" value="DUF2382"/>
    <property type="match status" value="1"/>
</dbReference>
<feature type="domain" description="PRC-barrel" evidence="2">
    <location>
        <begin position="16"/>
        <end position="75"/>
    </location>
</feature>
<name>A0AA90H563_9ACTN</name>
<dbReference type="GO" id="GO:0019684">
    <property type="term" value="P:photosynthesis, light reaction"/>
    <property type="evidence" value="ECO:0007669"/>
    <property type="project" value="InterPro"/>
</dbReference>
<feature type="region of interest" description="Disordered" evidence="1">
    <location>
        <begin position="127"/>
        <end position="176"/>
    </location>
</feature>
<protein>
    <submittedName>
        <fullName evidence="5">PRC and DUF2382 domain-containing protein</fullName>
    </submittedName>
</protein>
<evidence type="ECO:0000259" key="3">
    <source>
        <dbReference type="Pfam" id="PF09557"/>
    </source>
</evidence>
<dbReference type="EMBL" id="JAAGKO020000071">
    <property type="protein sequence ID" value="MDI5967085.1"/>
    <property type="molecule type" value="Genomic_DNA"/>
</dbReference>
<proteinExistence type="predicted"/>
<dbReference type="InterPro" id="IPR027275">
    <property type="entry name" value="PRC-brl_dom"/>
</dbReference>
<sequence length="292" mass="32291">MITEDQIPAVLDHAVTDPGGDRIGEAHHVFLDDATGRPDWIAVKTGMLGRHEIFVPIRDATLSGDHLEIPYTKETVKNAPNVDVDENGHLSQQEEHVLFDYYGIDWDRAWQEHQAAAGTEAGTGTAAGAATAAGGQSAASGRITDETAGNAGGRPTEASMTRSEERMRVGTERHETGRARLRKYVVTEEQQMTVPVRKEEVRIEREPITEANRDEAMLSGPAMADAEQEVTLYEDRTVVETTAEPVERVRMTVEEHVEEETVTGQVRKERIDAGPVEDTDVDKSAKNRDRRR</sequence>
<reference evidence="5 6" key="1">
    <citation type="submission" date="2023-05" db="EMBL/GenBank/DDBJ databases">
        <title>Streptantibioticus silvisoli sp. nov., acidotolerant actinomycetes 1 from pine litter.</title>
        <authorList>
            <person name="Swiecimska M."/>
            <person name="Golinska P."/>
            <person name="Sangal V."/>
            <person name="Wachnowicz B."/>
            <person name="Goodfellow M."/>
        </authorList>
    </citation>
    <scope>NUCLEOTIDE SEQUENCE</scope>
    <source>
        <strain evidence="5">SL13</strain>
        <strain evidence="4 6">SL54</strain>
    </source>
</reference>
<gene>
    <name evidence="4" type="ORF">POF43_030900</name>
    <name evidence="5" type="ORF">POF50_031090</name>
</gene>
<keyword evidence="6" id="KW-1185">Reference proteome</keyword>
<dbReference type="SUPFAM" id="SSF50346">
    <property type="entry name" value="PRC-barrel domain"/>
    <property type="match status" value="1"/>
</dbReference>
<dbReference type="PANTHER" id="PTHR38463">
    <property type="entry name" value="STRESS RESPONSE PROTEIN YSNF"/>
    <property type="match status" value="1"/>
</dbReference>
<dbReference type="InterPro" id="IPR019060">
    <property type="entry name" value="DUF2382"/>
</dbReference>
<dbReference type="Proteomes" id="UP001156398">
    <property type="component" value="Unassembled WGS sequence"/>
</dbReference>
<evidence type="ECO:0000259" key="2">
    <source>
        <dbReference type="Pfam" id="PF05239"/>
    </source>
</evidence>
<organism evidence="5">
    <name type="scientific">Streptantibioticus silvisoli</name>
    <dbReference type="NCBI Taxonomy" id="2705255"/>
    <lineage>
        <taxon>Bacteria</taxon>
        <taxon>Bacillati</taxon>
        <taxon>Actinomycetota</taxon>
        <taxon>Actinomycetes</taxon>
        <taxon>Kitasatosporales</taxon>
        <taxon>Streptomycetaceae</taxon>
        <taxon>Streptantibioticus</taxon>
    </lineage>
</organism>
<dbReference type="AlphaFoldDB" id="A0AA90H563"/>
<comment type="caution">
    <text evidence="5">The sequence shown here is derived from an EMBL/GenBank/DDBJ whole genome shotgun (WGS) entry which is preliminary data.</text>
</comment>
<evidence type="ECO:0000313" key="6">
    <source>
        <dbReference type="Proteomes" id="UP001156398"/>
    </source>
</evidence>
<evidence type="ECO:0000313" key="5">
    <source>
        <dbReference type="EMBL" id="MDI5973734.1"/>
    </source>
</evidence>
<dbReference type="InterPro" id="IPR052967">
    <property type="entry name" value="Stress_Response_Assoc"/>
</dbReference>
<dbReference type="GO" id="GO:0030077">
    <property type="term" value="C:plasma membrane light-harvesting complex"/>
    <property type="evidence" value="ECO:0007669"/>
    <property type="project" value="InterPro"/>
</dbReference>
<dbReference type="Pfam" id="PF05239">
    <property type="entry name" value="PRC"/>
    <property type="match status" value="1"/>
</dbReference>
<accession>A0AA90H563</accession>
<feature type="compositionally biased region" description="Basic and acidic residues" evidence="1">
    <location>
        <begin position="162"/>
        <end position="176"/>
    </location>
</feature>
<dbReference type="Gene3D" id="3.90.50.10">
    <property type="entry name" value="Photosynthetic Reaction Center, subunit H, domain 2"/>
    <property type="match status" value="1"/>
</dbReference>
<dbReference type="InterPro" id="IPR014747">
    <property type="entry name" value="Bac_photo_RC_H_C"/>
</dbReference>
<dbReference type="PANTHER" id="PTHR38463:SF1">
    <property type="entry name" value="STRESS RESPONSE PROTEIN YSNF"/>
    <property type="match status" value="1"/>
</dbReference>
<evidence type="ECO:0000256" key="1">
    <source>
        <dbReference type="SAM" id="MobiDB-lite"/>
    </source>
</evidence>